<dbReference type="SUPFAM" id="SSF56112">
    <property type="entry name" value="Protein kinase-like (PK-like)"/>
    <property type="match status" value="1"/>
</dbReference>
<keyword evidence="2" id="KW-0808">Transferase</keyword>
<name>A0AAN7XEV2_ELEMC</name>
<keyword evidence="3" id="KW-0547">Nucleotide-binding</keyword>
<feature type="region of interest" description="Disordered" evidence="6">
    <location>
        <begin position="172"/>
        <end position="192"/>
    </location>
</feature>
<evidence type="ECO:0000256" key="3">
    <source>
        <dbReference type="ARBA" id="ARBA00022741"/>
    </source>
</evidence>
<evidence type="ECO:0000256" key="1">
    <source>
        <dbReference type="ARBA" id="ARBA00022527"/>
    </source>
</evidence>
<evidence type="ECO:0000313" key="7">
    <source>
        <dbReference type="EMBL" id="KAK5859386.1"/>
    </source>
</evidence>
<accession>A0AAN7XEV2</accession>
<dbReference type="EMBL" id="JAUZQC010000014">
    <property type="protein sequence ID" value="KAK5859386.1"/>
    <property type="molecule type" value="Genomic_DNA"/>
</dbReference>
<keyword evidence="1" id="KW-0723">Serine/threonine-protein kinase</keyword>
<dbReference type="InterPro" id="IPR011009">
    <property type="entry name" value="Kinase-like_dom_sf"/>
</dbReference>
<gene>
    <name evidence="7" type="ORF">PBY51_020945</name>
</gene>
<evidence type="ECO:0000256" key="4">
    <source>
        <dbReference type="ARBA" id="ARBA00022777"/>
    </source>
</evidence>
<dbReference type="PANTHER" id="PTHR24058:SF17">
    <property type="entry name" value="HOMEODOMAIN INTERACTING PROTEIN KINASE, ISOFORM D"/>
    <property type="match status" value="1"/>
</dbReference>
<dbReference type="InterPro" id="IPR050494">
    <property type="entry name" value="Ser_Thr_dual-spec_kinase"/>
</dbReference>
<reference evidence="7 8" key="1">
    <citation type="journal article" date="2023" name="Genes (Basel)">
        <title>Chromosome-Level Genome Assembly and Circadian Gene Repertoire of the Patagonia Blennie Eleginops maclovinus-The Closest Ancestral Proxy of Antarctic Cryonotothenioids.</title>
        <authorList>
            <person name="Cheng C.C."/>
            <person name="Rivera-Colon A.G."/>
            <person name="Minhas B.F."/>
            <person name="Wilson L."/>
            <person name="Rayamajhi N."/>
            <person name="Vargas-Chacoff L."/>
            <person name="Catchen J.M."/>
        </authorList>
    </citation>
    <scope>NUCLEOTIDE SEQUENCE [LARGE SCALE GENOMIC DNA]</scope>
    <source>
        <strain evidence="7">JMC-PN-2008</strain>
    </source>
</reference>
<evidence type="ECO:0000313" key="8">
    <source>
        <dbReference type="Proteomes" id="UP001346869"/>
    </source>
</evidence>
<proteinExistence type="predicted"/>
<keyword evidence="4" id="KW-0418">Kinase</keyword>
<dbReference type="GO" id="GO:0005634">
    <property type="term" value="C:nucleus"/>
    <property type="evidence" value="ECO:0007669"/>
    <property type="project" value="TreeGrafter"/>
</dbReference>
<evidence type="ECO:0000256" key="5">
    <source>
        <dbReference type="ARBA" id="ARBA00022840"/>
    </source>
</evidence>
<dbReference type="GO" id="GO:0005737">
    <property type="term" value="C:cytoplasm"/>
    <property type="evidence" value="ECO:0007669"/>
    <property type="project" value="TreeGrafter"/>
</dbReference>
<dbReference type="GO" id="GO:0005524">
    <property type="term" value="F:ATP binding"/>
    <property type="evidence" value="ECO:0007669"/>
    <property type="project" value="UniProtKB-KW"/>
</dbReference>
<keyword evidence="5" id="KW-0067">ATP-binding</keyword>
<dbReference type="Gene3D" id="1.10.510.10">
    <property type="entry name" value="Transferase(Phosphotransferase) domain 1"/>
    <property type="match status" value="1"/>
</dbReference>
<dbReference type="AlphaFoldDB" id="A0AAN7XEV2"/>
<evidence type="ECO:0000256" key="6">
    <source>
        <dbReference type="SAM" id="MobiDB-lite"/>
    </source>
</evidence>
<organism evidence="7 8">
    <name type="scientific">Eleginops maclovinus</name>
    <name type="common">Patagonian blennie</name>
    <name type="synonym">Eleginus maclovinus</name>
    <dbReference type="NCBI Taxonomy" id="56733"/>
    <lineage>
        <taxon>Eukaryota</taxon>
        <taxon>Metazoa</taxon>
        <taxon>Chordata</taxon>
        <taxon>Craniata</taxon>
        <taxon>Vertebrata</taxon>
        <taxon>Euteleostomi</taxon>
        <taxon>Actinopterygii</taxon>
        <taxon>Neopterygii</taxon>
        <taxon>Teleostei</taxon>
        <taxon>Neoteleostei</taxon>
        <taxon>Acanthomorphata</taxon>
        <taxon>Eupercaria</taxon>
        <taxon>Perciformes</taxon>
        <taxon>Notothenioidei</taxon>
        <taxon>Eleginopidae</taxon>
        <taxon>Eleginops</taxon>
    </lineage>
</organism>
<comment type="caution">
    <text evidence="7">The sequence shown here is derived from an EMBL/GenBank/DDBJ whole genome shotgun (WGS) entry which is preliminary data.</text>
</comment>
<dbReference type="PANTHER" id="PTHR24058">
    <property type="entry name" value="DUAL SPECIFICITY PROTEIN KINASE"/>
    <property type="match status" value="1"/>
</dbReference>
<reference evidence="7 8" key="2">
    <citation type="journal article" date="2023" name="Mol. Biol. Evol.">
        <title>Genomics of Secondarily Temperate Adaptation in the Only Non-Antarctic Icefish.</title>
        <authorList>
            <person name="Rivera-Colon A.G."/>
            <person name="Rayamajhi N."/>
            <person name="Minhas B.F."/>
            <person name="Madrigal G."/>
            <person name="Bilyk K.T."/>
            <person name="Yoon V."/>
            <person name="Hune M."/>
            <person name="Gregory S."/>
            <person name="Cheng C.H.C."/>
            <person name="Catchen J.M."/>
        </authorList>
    </citation>
    <scope>NUCLEOTIDE SEQUENCE [LARGE SCALE GENOMIC DNA]</scope>
    <source>
        <strain evidence="7">JMC-PN-2008</strain>
    </source>
</reference>
<dbReference type="GO" id="GO:0004713">
    <property type="term" value="F:protein tyrosine kinase activity"/>
    <property type="evidence" value="ECO:0007669"/>
    <property type="project" value="TreeGrafter"/>
</dbReference>
<dbReference type="GO" id="GO:0004674">
    <property type="term" value="F:protein serine/threonine kinase activity"/>
    <property type="evidence" value="ECO:0007669"/>
    <property type="project" value="UniProtKB-KW"/>
</dbReference>
<sequence length="214" mass="24931">MLFLGNSDDEVVRYMVELLGVPPDHLLKMGEHSRLHFVNSDSVWRLMSSEENWLTLKPHEKRRYRFHNLDDLNKCHLKKLRVLEADERKECIDLLKAMLHVEANKRITPSEVLQHPIIGRGRLLCSSDNETQELSTSHTTEAEIMEIKDIENCMSDTSRIYEVILPPGDFKVQPAPDKTFGDTEPEEKKEKKKEKLLQAFLILDQEDIQQLSQN</sequence>
<keyword evidence="8" id="KW-1185">Reference proteome</keyword>
<protein>
    <submittedName>
        <fullName evidence="7">Uncharacterized protein</fullName>
    </submittedName>
</protein>
<dbReference type="Proteomes" id="UP001346869">
    <property type="component" value="Unassembled WGS sequence"/>
</dbReference>
<evidence type="ECO:0000256" key="2">
    <source>
        <dbReference type="ARBA" id="ARBA00022679"/>
    </source>
</evidence>